<feature type="domain" description="Aminotransferase class I/classII large" evidence="5">
    <location>
        <begin position="35"/>
        <end position="383"/>
    </location>
</feature>
<dbReference type="SUPFAM" id="SSF53383">
    <property type="entry name" value="PLP-dependent transferases"/>
    <property type="match status" value="1"/>
</dbReference>
<accession>A0A4U0NS29</accession>
<keyword evidence="2 4" id="KW-0032">Aminotransferase</keyword>
<dbReference type="InterPro" id="IPR015422">
    <property type="entry name" value="PyrdxlP-dep_Trfase_small"/>
</dbReference>
<sequence length="402" mass="43495">MPPQPARRMASTDDYLFAFIDRARALAEAAGRQPVPLAVGDCDLPTPPHIVAAMRTAVRDPALHRYPPYEGAAELREAAAGFLARRFQVAADPDTELLVTLGSKEAMAHLALAYLDPGDLVLVPDPAYPVYATWSRFCGAEVVPVPLREKNGFLPDLDAIDPEVARRAKLFWVCYPNNPTGALATPAFYDELARFALRHDILVASDAAYSEIYYDCPAPPSFLRSPGAMDCGIEFHSLSKAYNMPGWRVGFAAGNRDAIAALRTVKTHTDSGTFGAIQQAAVAALTDTTGYPDRLRAVYGARMRLLCDGLEAAGLEVLRPRATFYALVRTPAGTTSEEFARQLLHKAGVLTIPGTGFGPGGEGYIRLTVCAGNDHIEEAVRRITEAMVRSGHTEDRALSNDH</sequence>
<gene>
    <name evidence="6" type="ORF">FCH28_07810</name>
</gene>
<proteinExistence type="inferred from homology"/>
<dbReference type="InterPro" id="IPR015421">
    <property type="entry name" value="PyrdxlP-dep_Trfase_major"/>
</dbReference>
<evidence type="ECO:0000313" key="7">
    <source>
        <dbReference type="Proteomes" id="UP000308697"/>
    </source>
</evidence>
<name>A0A4U0NS29_9ACTN</name>
<organism evidence="6 7">
    <name type="scientific">Streptomyces piniterrae</name>
    <dbReference type="NCBI Taxonomy" id="2571125"/>
    <lineage>
        <taxon>Bacteria</taxon>
        <taxon>Bacillati</taxon>
        <taxon>Actinomycetota</taxon>
        <taxon>Actinomycetes</taxon>
        <taxon>Kitasatosporales</taxon>
        <taxon>Streptomycetaceae</taxon>
        <taxon>Streptomyces</taxon>
    </lineage>
</organism>
<dbReference type="OrthoDB" id="9763453at2"/>
<dbReference type="InterPro" id="IPR004838">
    <property type="entry name" value="NHTrfase_class1_PyrdxlP-BS"/>
</dbReference>
<dbReference type="GO" id="GO:0008483">
    <property type="term" value="F:transaminase activity"/>
    <property type="evidence" value="ECO:0007669"/>
    <property type="project" value="UniProtKB-KW"/>
</dbReference>
<dbReference type="Gene3D" id="3.40.640.10">
    <property type="entry name" value="Type I PLP-dependent aspartate aminotransferase-like (Major domain)"/>
    <property type="match status" value="1"/>
</dbReference>
<dbReference type="AlphaFoldDB" id="A0A4U0NS29"/>
<dbReference type="Gene3D" id="3.90.1150.10">
    <property type="entry name" value="Aspartate Aminotransferase, domain 1"/>
    <property type="match status" value="1"/>
</dbReference>
<dbReference type="InterPro" id="IPR004839">
    <property type="entry name" value="Aminotransferase_I/II_large"/>
</dbReference>
<keyword evidence="7" id="KW-1185">Reference proteome</keyword>
<protein>
    <recommendedName>
        <fullName evidence="4">Aminotransferase</fullName>
        <ecNumber evidence="4">2.6.1.-</ecNumber>
    </recommendedName>
</protein>
<keyword evidence="3 4" id="KW-0808">Transferase</keyword>
<evidence type="ECO:0000256" key="3">
    <source>
        <dbReference type="ARBA" id="ARBA00022679"/>
    </source>
</evidence>
<evidence type="ECO:0000256" key="1">
    <source>
        <dbReference type="ARBA" id="ARBA00001933"/>
    </source>
</evidence>
<comment type="similarity">
    <text evidence="4">Belongs to the class-I pyridoxal-phosphate-dependent aminotransferase family.</text>
</comment>
<evidence type="ECO:0000256" key="4">
    <source>
        <dbReference type="RuleBase" id="RU000481"/>
    </source>
</evidence>
<dbReference type="Pfam" id="PF00155">
    <property type="entry name" value="Aminotran_1_2"/>
    <property type="match status" value="1"/>
</dbReference>
<dbReference type="PANTHER" id="PTHR42832:SF3">
    <property type="entry name" value="L-GLUTAMINE--4-(METHYLSULFANYL)-2-OXOBUTANOATE AMINOTRANSFERASE"/>
    <property type="match status" value="1"/>
</dbReference>
<evidence type="ECO:0000313" key="6">
    <source>
        <dbReference type="EMBL" id="TJZ57325.1"/>
    </source>
</evidence>
<comment type="caution">
    <text evidence="6">The sequence shown here is derived from an EMBL/GenBank/DDBJ whole genome shotgun (WGS) entry which is preliminary data.</text>
</comment>
<dbReference type="Proteomes" id="UP000308697">
    <property type="component" value="Unassembled WGS sequence"/>
</dbReference>
<dbReference type="GO" id="GO:0030170">
    <property type="term" value="F:pyridoxal phosphate binding"/>
    <property type="evidence" value="ECO:0007669"/>
    <property type="project" value="InterPro"/>
</dbReference>
<evidence type="ECO:0000256" key="2">
    <source>
        <dbReference type="ARBA" id="ARBA00022576"/>
    </source>
</evidence>
<evidence type="ECO:0000259" key="5">
    <source>
        <dbReference type="Pfam" id="PF00155"/>
    </source>
</evidence>
<dbReference type="PANTHER" id="PTHR42832">
    <property type="entry name" value="AMINO ACID AMINOTRANSFERASE"/>
    <property type="match status" value="1"/>
</dbReference>
<dbReference type="RefSeq" id="WP_136738943.1">
    <property type="nucleotide sequence ID" value="NZ_SUMB01000002.1"/>
</dbReference>
<dbReference type="InterPro" id="IPR015424">
    <property type="entry name" value="PyrdxlP-dep_Trfase"/>
</dbReference>
<dbReference type="EMBL" id="SUMB01000002">
    <property type="protein sequence ID" value="TJZ57325.1"/>
    <property type="molecule type" value="Genomic_DNA"/>
</dbReference>
<dbReference type="EC" id="2.6.1.-" evidence="4"/>
<dbReference type="CDD" id="cd00609">
    <property type="entry name" value="AAT_like"/>
    <property type="match status" value="1"/>
</dbReference>
<dbReference type="PROSITE" id="PS00105">
    <property type="entry name" value="AA_TRANSFER_CLASS_1"/>
    <property type="match status" value="1"/>
</dbReference>
<dbReference type="InterPro" id="IPR050881">
    <property type="entry name" value="LL-DAP_aminotransferase"/>
</dbReference>
<reference evidence="6 7" key="1">
    <citation type="submission" date="2019-04" db="EMBL/GenBank/DDBJ databases">
        <title>Streptomyces piniterrae sp. nov., a heliquinomycin-producing actinomycete isolated from rhizosphere soil of Pinus yunnanensis.</title>
        <authorList>
            <person name="Zhuang X."/>
            <person name="Zhao J."/>
        </authorList>
    </citation>
    <scope>NUCLEOTIDE SEQUENCE [LARGE SCALE GENOMIC DNA]</scope>
    <source>
        <strain evidence="7">jys28</strain>
    </source>
</reference>
<comment type="cofactor">
    <cofactor evidence="1 4">
        <name>pyridoxal 5'-phosphate</name>
        <dbReference type="ChEBI" id="CHEBI:597326"/>
    </cofactor>
</comment>